<comment type="caution">
    <text evidence="3">The sequence shown here is derived from an EMBL/GenBank/DDBJ whole genome shotgun (WGS) entry which is preliminary data.</text>
</comment>
<dbReference type="PANTHER" id="PTHR23028:SF53">
    <property type="entry name" value="ACYL_TRANSF_3 DOMAIN-CONTAINING PROTEIN"/>
    <property type="match status" value="1"/>
</dbReference>
<reference evidence="3 4" key="1">
    <citation type="submission" date="2016-12" db="EMBL/GenBank/DDBJ databases">
        <title>The new phylogeny of genus Mycobacterium.</title>
        <authorList>
            <person name="Tortoli E."/>
            <person name="Trovato A."/>
            <person name="Cirillo D.M."/>
        </authorList>
    </citation>
    <scope>NUCLEOTIDE SEQUENCE [LARGE SCALE GENOMIC DNA]</scope>
    <source>
        <strain evidence="3 4">DSM 45130</strain>
    </source>
</reference>
<dbReference type="InterPro" id="IPR002656">
    <property type="entry name" value="Acyl_transf_3_dom"/>
</dbReference>
<dbReference type="AlphaFoldDB" id="A0A1X0D0I7"/>
<dbReference type="GO" id="GO:0009103">
    <property type="term" value="P:lipopolysaccharide biosynthetic process"/>
    <property type="evidence" value="ECO:0007669"/>
    <property type="project" value="TreeGrafter"/>
</dbReference>
<organism evidence="3 4">
    <name type="scientific">Mycolicibacterium insubricum</name>
    <dbReference type="NCBI Taxonomy" id="444597"/>
    <lineage>
        <taxon>Bacteria</taxon>
        <taxon>Bacillati</taxon>
        <taxon>Actinomycetota</taxon>
        <taxon>Actinomycetes</taxon>
        <taxon>Mycobacteriales</taxon>
        <taxon>Mycobacteriaceae</taxon>
        <taxon>Mycolicibacterium</taxon>
    </lineage>
</organism>
<feature type="region of interest" description="Disordered" evidence="1">
    <location>
        <begin position="398"/>
        <end position="417"/>
    </location>
</feature>
<dbReference type="PANTHER" id="PTHR23028">
    <property type="entry name" value="ACETYLTRANSFERASE"/>
    <property type="match status" value="1"/>
</dbReference>
<feature type="transmembrane region" description="Helical" evidence="2">
    <location>
        <begin position="95"/>
        <end position="113"/>
    </location>
</feature>
<evidence type="ECO:0000256" key="2">
    <source>
        <dbReference type="SAM" id="Phobius"/>
    </source>
</evidence>
<feature type="transmembrane region" description="Helical" evidence="2">
    <location>
        <begin position="244"/>
        <end position="264"/>
    </location>
</feature>
<proteinExistence type="predicted"/>
<name>A0A1X0D0I7_9MYCO</name>
<evidence type="ECO:0000256" key="1">
    <source>
        <dbReference type="SAM" id="MobiDB-lite"/>
    </source>
</evidence>
<keyword evidence="3" id="KW-0808">Transferase</keyword>
<sequence>MTAGPPVRDGALTGLRALAAILVIGTHSGFITGMLSHGYLGHVFGRLEIGVPIFFALSGFLLFRPWVIRAAATRDGQRAPAPSVRRYARRRVRRIMPAYLVTVLVTFAVFAVYTPGPNPGQTWPGLLRYLTLTQIYASNFMARYLHTGMPQMWSLAVEVSFYLLLPLLAYLLLGRRRAWRPAAVLSGIAALALVEPVWLMLANATHVLPDAAGMWLPAHLSPFAGGMALAVLQVTGAHCRARWALPAACAGFLLISGSWAFGSYLGPTHWWQPVVSAAAYGLIATLIVAPLALGDRGYWHRLLNLRPVVWVGEISYEIFLLHVMVMTLTIGLLLRWPPFTGPVAVLWALTLALTIPPAWLLHRCTAPRSLREADQASLRNAGSSKASARPRCDAASLASGLSSAAEQVPPSGRNTGS</sequence>
<dbReference type="InterPro" id="IPR050879">
    <property type="entry name" value="Acyltransferase_3"/>
</dbReference>
<dbReference type="EMBL" id="MVHS01000056">
    <property type="protein sequence ID" value="ORA65931.1"/>
    <property type="molecule type" value="Genomic_DNA"/>
</dbReference>
<keyword evidence="4" id="KW-1185">Reference proteome</keyword>
<keyword evidence="2" id="KW-0472">Membrane</keyword>
<feature type="transmembrane region" description="Helical" evidence="2">
    <location>
        <begin position="182"/>
        <end position="202"/>
    </location>
</feature>
<dbReference type="Pfam" id="PF01757">
    <property type="entry name" value="Acyl_transf_3"/>
    <property type="match status" value="1"/>
</dbReference>
<feature type="transmembrane region" description="Helical" evidence="2">
    <location>
        <begin position="314"/>
        <end position="333"/>
    </location>
</feature>
<feature type="transmembrane region" description="Helical" evidence="2">
    <location>
        <begin position="214"/>
        <end position="232"/>
    </location>
</feature>
<evidence type="ECO:0000313" key="3">
    <source>
        <dbReference type="EMBL" id="ORA65931.1"/>
    </source>
</evidence>
<dbReference type="GO" id="GO:0016747">
    <property type="term" value="F:acyltransferase activity, transferring groups other than amino-acyl groups"/>
    <property type="evidence" value="ECO:0007669"/>
    <property type="project" value="InterPro"/>
</dbReference>
<feature type="transmembrane region" description="Helical" evidence="2">
    <location>
        <begin position="49"/>
        <end position="68"/>
    </location>
</feature>
<feature type="transmembrane region" description="Helical" evidence="2">
    <location>
        <begin position="339"/>
        <end position="361"/>
    </location>
</feature>
<evidence type="ECO:0000313" key="4">
    <source>
        <dbReference type="Proteomes" id="UP000192801"/>
    </source>
</evidence>
<feature type="transmembrane region" description="Helical" evidence="2">
    <location>
        <begin position="270"/>
        <end position="293"/>
    </location>
</feature>
<gene>
    <name evidence="3" type="ORF">BST26_17940</name>
</gene>
<feature type="transmembrane region" description="Helical" evidence="2">
    <location>
        <begin position="17"/>
        <end position="37"/>
    </location>
</feature>
<feature type="transmembrane region" description="Helical" evidence="2">
    <location>
        <begin position="152"/>
        <end position="173"/>
    </location>
</feature>
<keyword evidence="3" id="KW-0012">Acyltransferase</keyword>
<accession>A0A1X0D0I7</accession>
<dbReference type="STRING" id="444597.BST26_17940"/>
<keyword evidence="2" id="KW-1133">Transmembrane helix</keyword>
<dbReference type="GO" id="GO:0016020">
    <property type="term" value="C:membrane"/>
    <property type="evidence" value="ECO:0007669"/>
    <property type="project" value="TreeGrafter"/>
</dbReference>
<keyword evidence="2" id="KW-0812">Transmembrane</keyword>
<dbReference type="Proteomes" id="UP000192801">
    <property type="component" value="Unassembled WGS sequence"/>
</dbReference>
<protein>
    <submittedName>
        <fullName evidence="3">Acyltransferase</fullName>
    </submittedName>
</protein>